<reference evidence="1 2" key="1">
    <citation type="submission" date="2020-01" db="EMBL/GenBank/DDBJ databases">
        <authorList>
            <person name="Kim M.K."/>
        </authorList>
    </citation>
    <scope>NUCLEOTIDE SEQUENCE [LARGE SCALE GENOMIC DNA]</scope>
    <source>
        <strain evidence="1 2">172606-1</strain>
    </source>
</reference>
<organism evidence="1 2">
    <name type="scientific">Rhodocytophaga rosea</name>
    <dbReference type="NCBI Taxonomy" id="2704465"/>
    <lineage>
        <taxon>Bacteria</taxon>
        <taxon>Pseudomonadati</taxon>
        <taxon>Bacteroidota</taxon>
        <taxon>Cytophagia</taxon>
        <taxon>Cytophagales</taxon>
        <taxon>Rhodocytophagaceae</taxon>
        <taxon>Rhodocytophaga</taxon>
    </lineage>
</organism>
<evidence type="ECO:0000313" key="1">
    <source>
        <dbReference type="EMBL" id="QHT70388.1"/>
    </source>
</evidence>
<accession>A0A6C0GQN5</accession>
<sequence>MKVYYAILFISFLTIDLWATDNGDMRVNQQISLLQTQQVDTIIIHKYALFNGRFHIPTENKELFCESIPYVYHIIWKKNGKLFCKRIDDCSDFVEVPVKIKKFDSLIIAYSSTKIDFKKSSAHFSVFEISVMLKNVKKKIRVSGHQINNDTSSDINKIKQLNMVIRQLEEENQFKRI</sequence>
<gene>
    <name evidence="1" type="ORF">GXP67_28900</name>
</gene>
<protein>
    <submittedName>
        <fullName evidence="1">Uncharacterized protein</fullName>
    </submittedName>
</protein>
<dbReference type="Proteomes" id="UP000480178">
    <property type="component" value="Chromosome"/>
</dbReference>
<evidence type="ECO:0000313" key="2">
    <source>
        <dbReference type="Proteomes" id="UP000480178"/>
    </source>
</evidence>
<dbReference type="RefSeq" id="WP_162446367.1">
    <property type="nucleotide sequence ID" value="NZ_CP048222.1"/>
</dbReference>
<name>A0A6C0GQN5_9BACT</name>
<dbReference type="AlphaFoldDB" id="A0A6C0GQN5"/>
<dbReference type="KEGG" id="rhoz:GXP67_28900"/>
<keyword evidence="2" id="KW-1185">Reference proteome</keyword>
<proteinExistence type="predicted"/>
<dbReference type="EMBL" id="CP048222">
    <property type="protein sequence ID" value="QHT70388.1"/>
    <property type="molecule type" value="Genomic_DNA"/>
</dbReference>